<dbReference type="EMBL" id="JACHEA010000002">
    <property type="protein sequence ID" value="MBB5341770.1"/>
    <property type="molecule type" value="Genomic_DNA"/>
</dbReference>
<evidence type="ECO:0000313" key="2">
    <source>
        <dbReference type="Proteomes" id="UP000569005"/>
    </source>
</evidence>
<keyword evidence="2" id="KW-1185">Reference proteome</keyword>
<name>A0ACC5P4N0_9BACT</name>
<dbReference type="Proteomes" id="UP000569005">
    <property type="component" value="Unassembled WGS sequence"/>
</dbReference>
<organism evidence="1 2">
    <name type="scientific">Tunturiibacter gelidiferens</name>
    <dbReference type="NCBI Taxonomy" id="3069689"/>
    <lineage>
        <taxon>Bacteria</taxon>
        <taxon>Pseudomonadati</taxon>
        <taxon>Acidobacteriota</taxon>
        <taxon>Terriglobia</taxon>
        <taxon>Terriglobales</taxon>
        <taxon>Acidobacteriaceae</taxon>
        <taxon>Tunturiibacter</taxon>
    </lineage>
</organism>
<protein>
    <submittedName>
        <fullName evidence="1">Phosphatidylserine/phosphatidylglycerophosphate/ cardiolipin synthase-like enzyme</fullName>
    </submittedName>
</protein>
<comment type="caution">
    <text evidence="1">The sequence shown here is derived from an EMBL/GenBank/DDBJ whole genome shotgun (WGS) entry which is preliminary data.</text>
</comment>
<accession>A0ACC5P4N0</accession>
<reference evidence="1" key="1">
    <citation type="submission" date="2020-08" db="EMBL/GenBank/DDBJ databases">
        <title>Genomic Encyclopedia of Type Strains, Phase IV (KMG-V): Genome sequencing to study the core and pangenomes of soil and plant-associated prokaryotes.</title>
        <authorList>
            <person name="Whitman W."/>
        </authorList>
    </citation>
    <scope>NUCLEOTIDE SEQUENCE</scope>
    <source>
        <strain evidence="1">M8UP15</strain>
    </source>
</reference>
<evidence type="ECO:0000313" key="1">
    <source>
        <dbReference type="EMBL" id="MBB5341770.1"/>
    </source>
</evidence>
<proteinExistence type="predicted"/>
<sequence>MSRSVIVLPDDSAQPILDAIHGAKESIRIKMFVFSDPTLLQAVMEAHQRGVKVRVMLNPERRDGEKENGESRIALTDAGIEVLDSNPCFDLTHEKSMVIDDRMAFVESLNWETKNLTETRDYAIVTTHKHEVEEIMECFDADWKRENFNAGEHSHLIWCIGNGRQRLGQLIDEAKHSLWLQNERYQDPTIIEHLVRANQRGVTIHIMARPPHKLKKDKLIEGVSGLRVLEDIGVKIHKLKHIKLHAKLLLADDARAIIGSINLAPGSFDSRRELAIEVRDEHIIDRLKKIVRHDWENSKQLDLSDEGLLAELGQYDPNVAEDLGLETHKGGKKY</sequence>
<gene>
    <name evidence="1" type="ORF">HDF13_004151</name>
</gene>